<protein>
    <recommendedName>
        <fullName evidence="3">DUF4893 domain-containing protein</fullName>
    </recommendedName>
</protein>
<evidence type="ECO:0000313" key="2">
    <source>
        <dbReference type="Proteomes" id="UP000623067"/>
    </source>
</evidence>
<dbReference type="RefSeq" id="WP_188658874.1">
    <property type="nucleotide sequence ID" value="NZ_BMIH01000003.1"/>
</dbReference>
<accession>A0A916WT86</accession>
<dbReference type="AlphaFoldDB" id="A0A916WT86"/>
<dbReference type="PROSITE" id="PS51257">
    <property type="entry name" value="PROKAR_LIPOPROTEIN"/>
    <property type="match status" value="1"/>
</dbReference>
<sequence>MSRRFNAAWLAIAPVLAGCAHKTETPIASAGATVTVEPAPEPAWRTAIDKPDAARIEALPAAWSAAWAQAGRRNATAMKAEGELLKPDAALDHPALPPGSYKCRSVTIARGVLRKSPPFFCYIGSETGERISFTKQTGSALPGGWLYPDGDRRYVFLGANQKRPGTATLGYGVDKTRDLIGVAERVGPFRWRLVLPGPSFQVYELTPVPFEQQGASG</sequence>
<dbReference type="EMBL" id="BMIH01000003">
    <property type="protein sequence ID" value="GGB32511.1"/>
    <property type="molecule type" value="Genomic_DNA"/>
</dbReference>
<comment type="caution">
    <text evidence="1">The sequence shown here is derived from an EMBL/GenBank/DDBJ whole genome shotgun (WGS) entry which is preliminary data.</text>
</comment>
<evidence type="ECO:0008006" key="3">
    <source>
        <dbReference type="Google" id="ProtNLM"/>
    </source>
</evidence>
<reference evidence="1" key="2">
    <citation type="submission" date="2020-09" db="EMBL/GenBank/DDBJ databases">
        <authorList>
            <person name="Sun Q."/>
            <person name="Zhou Y."/>
        </authorList>
    </citation>
    <scope>NUCLEOTIDE SEQUENCE</scope>
    <source>
        <strain evidence="1">CGMCC 1.15330</strain>
    </source>
</reference>
<dbReference type="Pfam" id="PF16233">
    <property type="entry name" value="DUF4893"/>
    <property type="match status" value="1"/>
</dbReference>
<keyword evidence="2" id="KW-1185">Reference proteome</keyword>
<organism evidence="1 2">
    <name type="scientific">Sphingomonas metalli</name>
    <dbReference type="NCBI Taxonomy" id="1779358"/>
    <lineage>
        <taxon>Bacteria</taxon>
        <taxon>Pseudomonadati</taxon>
        <taxon>Pseudomonadota</taxon>
        <taxon>Alphaproteobacteria</taxon>
        <taxon>Sphingomonadales</taxon>
        <taxon>Sphingomonadaceae</taxon>
        <taxon>Sphingomonas</taxon>
    </lineage>
</organism>
<proteinExistence type="predicted"/>
<reference evidence="1" key="1">
    <citation type="journal article" date="2014" name="Int. J. Syst. Evol. Microbiol.">
        <title>Complete genome sequence of Corynebacterium casei LMG S-19264T (=DSM 44701T), isolated from a smear-ripened cheese.</title>
        <authorList>
            <consortium name="US DOE Joint Genome Institute (JGI-PGF)"/>
            <person name="Walter F."/>
            <person name="Albersmeier A."/>
            <person name="Kalinowski J."/>
            <person name="Ruckert C."/>
        </authorList>
    </citation>
    <scope>NUCLEOTIDE SEQUENCE</scope>
    <source>
        <strain evidence="1">CGMCC 1.15330</strain>
    </source>
</reference>
<gene>
    <name evidence="1" type="ORF">GCM10011380_22390</name>
</gene>
<dbReference type="Proteomes" id="UP000623067">
    <property type="component" value="Unassembled WGS sequence"/>
</dbReference>
<dbReference type="InterPro" id="IPR032609">
    <property type="entry name" value="DUF4893"/>
</dbReference>
<evidence type="ECO:0000313" key="1">
    <source>
        <dbReference type="EMBL" id="GGB32511.1"/>
    </source>
</evidence>
<name>A0A916WT86_9SPHN</name>